<feature type="region of interest" description="Disordered" evidence="1">
    <location>
        <begin position="1"/>
        <end position="67"/>
    </location>
</feature>
<dbReference type="EMBL" id="JADNRY010000002">
    <property type="protein sequence ID" value="KAF9078006.1"/>
    <property type="molecule type" value="Genomic_DNA"/>
</dbReference>
<dbReference type="OrthoDB" id="5569309at2759"/>
<evidence type="ECO:0000313" key="2">
    <source>
        <dbReference type="EMBL" id="KAF9078006.1"/>
    </source>
</evidence>
<name>A0A9P5Q4L9_9AGAR</name>
<dbReference type="AlphaFoldDB" id="A0A9P5Q4L9"/>
<feature type="region of interest" description="Disordered" evidence="1">
    <location>
        <begin position="244"/>
        <end position="336"/>
    </location>
</feature>
<accession>A0A9P5Q4L9</accession>
<feature type="compositionally biased region" description="Basic and acidic residues" evidence="1">
    <location>
        <begin position="246"/>
        <end position="258"/>
    </location>
</feature>
<feature type="compositionally biased region" description="Low complexity" evidence="1">
    <location>
        <begin position="365"/>
        <end position="382"/>
    </location>
</feature>
<dbReference type="Proteomes" id="UP000772434">
    <property type="component" value="Unassembled WGS sequence"/>
</dbReference>
<comment type="caution">
    <text evidence="2">The sequence shown here is derived from an EMBL/GenBank/DDBJ whole genome shotgun (WGS) entry which is preliminary data.</text>
</comment>
<evidence type="ECO:0000313" key="3">
    <source>
        <dbReference type="Proteomes" id="UP000772434"/>
    </source>
</evidence>
<protein>
    <submittedName>
        <fullName evidence="2">Uncharacterized protein</fullName>
    </submittedName>
</protein>
<proteinExistence type="predicted"/>
<keyword evidence="3" id="KW-1185">Reference proteome</keyword>
<organism evidence="2 3">
    <name type="scientific">Rhodocollybia butyracea</name>
    <dbReference type="NCBI Taxonomy" id="206335"/>
    <lineage>
        <taxon>Eukaryota</taxon>
        <taxon>Fungi</taxon>
        <taxon>Dikarya</taxon>
        <taxon>Basidiomycota</taxon>
        <taxon>Agaricomycotina</taxon>
        <taxon>Agaricomycetes</taxon>
        <taxon>Agaricomycetidae</taxon>
        <taxon>Agaricales</taxon>
        <taxon>Marasmiineae</taxon>
        <taxon>Omphalotaceae</taxon>
        <taxon>Rhodocollybia</taxon>
    </lineage>
</organism>
<evidence type="ECO:0000256" key="1">
    <source>
        <dbReference type="SAM" id="MobiDB-lite"/>
    </source>
</evidence>
<reference evidence="2" key="1">
    <citation type="submission" date="2020-11" db="EMBL/GenBank/DDBJ databases">
        <authorList>
            <consortium name="DOE Joint Genome Institute"/>
            <person name="Ahrendt S."/>
            <person name="Riley R."/>
            <person name="Andreopoulos W."/>
            <person name="Labutti K."/>
            <person name="Pangilinan J."/>
            <person name="Ruiz-Duenas F.J."/>
            <person name="Barrasa J.M."/>
            <person name="Sanchez-Garcia M."/>
            <person name="Camarero S."/>
            <person name="Miyauchi S."/>
            <person name="Serrano A."/>
            <person name="Linde D."/>
            <person name="Babiker R."/>
            <person name="Drula E."/>
            <person name="Ayuso-Fernandez I."/>
            <person name="Pacheco R."/>
            <person name="Padilla G."/>
            <person name="Ferreira P."/>
            <person name="Barriuso J."/>
            <person name="Kellner H."/>
            <person name="Castanera R."/>
            <person name="Alfaro M."/>
            <person name="Ramirez L."/>
            <person name="Pisabarro A.G."/>
            <person name="Kuo A."/>
            <person name="Tritt A."/>
            <person name="Lipzen A."/>
            <person name="He G."/>
            <person name="Yan M."/>
            <person name="Ng V."/>
            <person name="Cullen D."/>
            <person name="Martin F."/>
            <person name="Rosso M.-N."/>
            <person name="Henrissat B."/>
            <person name="Hibbett D."/>
            <person name="Martinez A.T."/>
            <person name="Grigoriev I.V."/>
        </authorList>
    </citation>
    <scope>NUCLEOTIDE SEQUENCE</scope>
    <source>
        <strain evidence="2">AH 40177</strain>
    </source>
</reference>
<sequence length="401" mass="44726">MRERKHARQHQSLPSSSPPASRSRQPSSSPPTSPVRPTPTPLTRAQTRHQGSTNSIAPTTSSFSVGTGHSLTCSQLRELQARNSELQWQVAQAQYQRDSATVHAIFAGQEAAIFKAPKKTLKHFPTSARVLTSAVGRIEAVEEATKKSTKKKEVEERHKKKKDIERDDIIRRAAQQQSQSLFTGTLKSKSKRDMIDIAFALGVESEGANADALRVQLNAHFNANTHLKSEARYAGLFTTTRKRKCIKPEAEDPKENNDPRPSLRHRSPTPHFPSPSCIPLSAHTLPPMLMNPPLRHFQTSMAPPQTLGDGLRYFQPSMDPPQASSSRHAPAPDYSFHYHVPPSPNYPTYLSPNAPLPRLSYHQLPQPSSTYYQSTSTSSLLPRPQPKPITHTVPRDVDYFR</sequence>
<feature type="region of interest" description="Disordered" evidence="1">
    <location>
        <begin position="357"/>
        <end position="401"/>
    </location>
</feature>
<feature type="compositionally biased region" description="Low complexity" evidence="1">
    <location>
        <begin position="11"/>
        <end position="27"/>
    </location>
</feature>
<feature type="compositionally biased region" description="Pro residues" evidence="1">
    <location>
        <begin position="28"/>
        <end position="40"/>
    </location>
</feature>
<gene>
    <name evidence="2" type="ORF">BDP27DRAFT_1310571</name>
</gene>
<feature type="compositionally biased region" description="Polar residues" evidence="1">
    <location>
        <begin position="48"/>
        <end position="67"/>
    </location>
</feature>